<keyword evidence="2" id="KW-0378">Hydrolase</keyword>
<evidence type="ECO:0000313" key="3">
    <source>
        <dbReference type="EMBL" id="KAG2319386.1"/>
    </source>
</evidence>
<protein>
    <submittedName>
        <fullName evidence="3">Uncharacterized protein</fullName>
    </submittedName>
</protein>
<gene>
    <name evidence="3" type="ORF">Bca52824_012599</name>
</gene>
<evidence type="ECO:0000256" key="1">
    <source>
        <dbReference type="ARBA" id="ARBA00022723"/>
    </source>
</evidence>
<dbReference type="Gene3D" id="3.40.630.10">
    <property type="entry name" value="Zn peptidases"/>
    <property type="match status" value="1"/>
</dbReference>
<dbReference type="EMBL" id="JAAMPC010000003">
    <property type="protein sequence ID" value="KAG2319386.1"/>
    <property type="molecule type" value="Genomic_DNA"/>
</dbReference>
<dbReference type="Proteomes" id="UP000886595">
    <property type="component" value="Unassembled WGS sequence"/>
</dbReference>
<dbReference type="SUPFAM" id="SSF53187">
    <property type="entry name" value="Zn-dependent exopeptidases"/>
    <property type="match status" value="1"/>
</dbReference>
<dbReference type="AlphaFoldDB" id="A0A8X7VX52"/>
<dbReference type="PANTHER" id="PTHR32494:SF19">
    <property type="entry name" value="ALLANTOATE DEIMINASE-RELATED"/>
    <property type="match status" value="1"/>
</dbReference>
<keyword evidence="1" id="KW-0479">Metal-binding</keyword>
<dbReference type="PANTHER" id="PTHR32494">
    <property type="entry name" value="ALLANTOATE DEIMINASE-RELATED"/>
    <property type="match status" value="1"/>
</dbReference>
<name>A0A8X7VX52_BRACI</name>
<organism evidence="3 4">
    <name type="scientific">Brassica carinata</name>
    <name type="common">Ethiopian mustard</name>
    <name type="synonym">Abyssinian cabbage</name>
    <dbReference type="NCBI Taxonomy" id="52824"/>
    <lineage>
        <taxon>Eukaryota</taxon>
        <taxon>Viridiplantae</taxon>
        <taxon>Streptophyta</taxon>
        <taxon>Embryophyta</taxon>
        <taxon>Tracheophyta</taxon>
        <taxon>Spermatophyta</taxon>
        <taxon>Magnoliopsida</taxon>
        <taxon>eudicotyledons</taxon>
        <taxon>Gunneridae</taxon>
        <taxon>Pentapetalae</taxon>
        <taxon>rosids</taxon>
        <taxon>malvids</taxon>
        <taxon>Brassicales</taxon>
        <taxon>Brassicaceae</taxon>
        <taxon>Brassiceae</taxon>
        <taxon>Brassica</taxon>
    </lineage>
</organism>
<dbReference type="GO" id="GO:0016813">
    <property type="term" value="F:hydrolase activity, acting on carbon-nitrogen (but not peptide) bonds, in linear amidines"/>
    <property type="evidence" value="ECO:0007669"/>
    <property type="project" value="InterPro"/>
</dbReference>
<accession>A0A8X7VX52</accession>
<dbReference type="InterPro" id="IPR010158">
    <property type="entry name" value="Amidase_Cbmase"/>
</dbReference>
<sequence length="67" mass="7123">MGSAALAGIMPVSRLEVHIEKGPVIEWVGCPLGVVKGIAGQTKLKANPDGSQNSRGYCKRLSKTCWK</sequence>
<reference evidence="3 4" key="1">
    <citation type="submission" date="2020-02" db="EMBL/GenBank/DDBJ databases">
        <authorList>
            <person name="Ma Q."/>
            <person name="Huang Y."/>
            <person name="Song X."/>
            <person name="Pei D."/>
        </authorList>
    </citation>
    <scope>NUCLEOTIDE SEQUENCE [LARGE SCALE GENOMIC DNA]</scope>
    <source>
        <strain evidence="3">Sxm20200214</strain>
        <tissue evidence="3">Leaf</tissue>
    </source>
</reference>
<dbReference type="OrthoDB" id="1934378at2759"/>
<dbReference type="GO" id="GO:0046872">
    <property type="term" value="F:metal ion binding"/>
    <property type="evidence" value="ECO:0007669"/>
    <property type="project" value="UniProtKB-KW"/>
</dbReference>
<keyword evidence="4" id="KW-1185">Reference proteome</keyword>
<evidence type="ECO:0000256" key="2">
    <source>
        <dbReference type="ARBA" id="ARBA00022801"/>
    </source>
</evidence>
<comment type="caution">
    <text evidence="3">The sequence shown here is derived from an EMBL/GenBank/DDBJ whole genome shotgun (WGS) entry which is preliminary data.</text>
</comment>
<evidence type="ECO:0000313" key="4">
    <source>
        <dbReference type="Proteomes" id="UP000886595"/>
    </source>
</evidence>
<proteinExistence type="predicted"/>